<protein>
    <submittedName>
        <fullName evidence="6">Flagellar protein FliS</fullName>
    </submittedName>
</protein>
<reference evidence="6 7" key="2">
    <citation type="journal article" date="2011" name="J. Bacteriol.">
        <title>Genomes of three methylotrophs from a single niche uncover genetic and metabolic divergence of Methylophilaceae.</title>
        <authorList>
            <person name="Lapidus A."/>
            <person name="Clum A."/>
            <person name="Labutti K."/>
            <person name="Kaluzhnaya M.G."/>
            <person name="Lim S."/>
            <person name="Beck D.A."/>
            <person name="Glavina Del Rio T."/>
            <person name="Nolan M."/>
            <person name="Mavromatis K."/>
            <person name="Huntemann M."/>
            <person name="Lucas S."/>
            <person name="Lidstrom M.E."/>
            <person name="Ivanova N."/>
            <person name="Chistoserdova L."/>
        </authorList>
    </citation>
    <scope>NUCLEOTIDE SEQUENCE [LARGE SCALE GENOMIC DNA]</scope>
    <source>
        <strain evidence="6 7">301</strain>
    </source>
</reference>
<reference evidence="7" key="1">
    <citation type="submission" date="2010-05" db="EMBL/GenBank/DDBJ databases">
        <title>Complete sequence of Methylotenera sp. 301.</title>
        <authorList>
            <person name="Lucas S."/>
            <person name="Copeland A."/>
            <person name="Lapidus A."/>
            <person name="Cheng J.-F."/>
            <person name="Bruce D."/>
            <person name="Goodwin L."/>
            <person name="Pitluck S."/>
            <person name="Clum A."/>
            <person name="Land M."/>
            <person name="Hauser L."/>
            <person name="Kyrpides N."/>
            <person name="Ivanova N."/>
            <person name="Chistoservova L."/>
            <person name="Kalyuzhnaya M."/>
            <person name="Woyke T."/>
        </authorList>
    </citation>
    <scope>NUCLEOTIDE SEQUENCE [LARGE SCALE GENOMIC DNA]</scope>
    <source>
        <strain evidence="7">301</strain>
    </source>
</reference>
<organism evidence="6 7">
    <name type="scientific">Methylotenera versatilis (strain 301)</name>
    <dbReference type="NCBI Taxonomy" id="666681"/>
    <lineage>
        <taxon>Bacteria</taxon>
        <taxon>Pseudomonadati</taxon>
        <taxon>Pseudomonadota</taxon>
        <taxon>Betaproteobacteria</taxon>
        <taxon>Nitrosomonadales</taxon>
        <taxon>Methylophilaceae</taxon>
        <taxon>Methylotenera</taxon>
    </lineage>
</organism>
<proteinExistence type="inferred from homology"/>
<dbReference type="HOGENOM" id="CLU_080373_1_0_4"/>
<sequence length="159" mass="17091">MFGSNQYGVNVYAKVGLETGVLAASPNKLIIMLYEGAIAACRSADSYMQSKDIPNKGAMLSKAISIIESGLRLSLDKKAGGEIAVSLDALYAYMSKRLMTANIHNKPELIHEVIKLLTDLKGAWEAIDNVKMPAKDTAMAIPSQVAMAVNRNIANYAKA</sequence>
<keyword evidence="6" id="KW-0282">Flagellum</keyword>
<dbReference type="STRING" id="666681.M301_0997"/>
<dbReference type="GO" id="GO:0044780">
    <property type="term" value="P:bacterial-type flagellum assembly"/>
    <property type="evidence" value="ECO:0007669"/>
    <property type="project" value="InterPro"/>
</dbReference>
<dbReference type="Pfam" id="PF02561">
    <property type="entry name" value="FliS"/>
    <property type="match status" value="1"/>
</dbReference>
<dbReference type="eggNOG" id="COG1516">
    <property type="taxonomic scope" value="Bacteria"/>
</dbReference>
<evidence type="ECO:0000256" key="5">
    <source>
        <dbReference type="ARBA" id="ARBA00023186"/>
    </source>
</evidence>
<dbReference type="NCBIfam" id="TIGR00208">
    <property type="entry name" value="fliS"/>
    <property type="match status" value="1"/>
</dbReference>
<dbReference type="EMBL" id="CP002056">
    <property type="protein sequence ID" value="ADI29381.1"/>
    <property type="molecule type" value="Genomic_DNA"/>
</dbReference>
<dbReference type="InterPro" id="IPR003713">
    <property type="entry name" value="FliS"/>
</dbReference>
<keyword evidence="7" id="KW-1185">Reference proteome</keyword>
<comment type="similarity">
    <text evidence="2">Belongs to the FliS family.</text>
</comment>
<keyword evidence="5" id="KW-0143">Chaperone</keyword>
<name>D7DQ10_METV0</name>
<evidence type="ECO:0000256" key="2">
    <source>
        <dbReference type="ARBA" id="ARBA00008787"/>
    </source>
</evidence>
<keyword evidence="6" id="KW-0966">Cell projection</keyword>
<dbReference type="CDD" id="cd16098">
    <property type="entry name" value="FliS"/>
    <property type="match status" value="1"/>
</dbReference>
<keyword evidence="3" id="KW-0963">Cytoplasm</keyword>
<dbReference type="GO" id="GO:0071973">
    <property type="term" value="P:bacterial-type flagellum-dependent cell motility"/>
    <property type="evidence" value="ECO:0007669"/>
    <property type="project" value="TreeGrafter"/>
</dbReference>
<dbReference type="AlphaFoldDB" id="D7DQ10"/>
<dbReference type="SUPFAM" id="SSF101116">
    <property type="entry name" value="Flagellar export chaperone FliS"/>
    <property type="match status" value="1"/>
</dbReference>
<evidence type="ECO:0000313" key="7">
    <source>
        <dbReference type="Proteomes" id="UP000000383"/>
    </source>
</evidence>
<evidence type="ECO:0000256" key="1">
    <source>
        <dbReference type="ARBA" id="ARBA00004514"/>
    </source>
</evidence>
<dbReference type="Proteomes" id="UP000000383">
    <property type="component" value="Chromosome"/>
</dbReference>
<comment type="subcellular location">
    <subcellularLocation>
        <location evidence="1">Cytoplasm</location>
        <location evidence="1">Cytosol</location>
    </subcellularLocation>
</comment>
<evidence type="ECO:0000256" key="4">
    <source>
        <dbReference type="ARBA" id="ARBA00022795"/>
    </source>
</evidence>
<accession>D7DQ10</accession>
<keyword evidence="4" id="KW-1005">Bacterial flagellum biogenesis</keyword>
<dbReference type="PANTHER" id="PTHR34773">
    <property type="entry name" value="FLAGELLAR SECRETION CHAPERONE FLIS"/>
    <property type="match status" value="1"/>
</dbReference>
<dbReference type="Gene3D" id="1.20.120.340">
    <property type="entry name" value="Flagellar protein FliS"/>
    <property type="match status" value="1"/>
</dbReference>
<keyword evidence="6" id="KW-0969">Cilium</keyword>
<evidence type="ECO:0000313" key="6">
    <source>
        <dbReference type="EMBL" id="ADI29381.1"/>
    </source>
</evidence>
<gene>
    <name evidence="6" type="ordered locus">M301_0997</name>
</gene>
<dbReference type="GO" id="GO:0005829">
    <property type="term" value="C:cytosol"/>
    <property type="evidence" value="ECO:0007669"/>
    <property type="project" value="UniProtKB-SubCell"/>
</dbReference>
<evidence type="ECO:0000256" key="3">
    <source>
        <dbReference type="ARBA" id="ARBA00022490"/>
    </source>
</evidence>
<dbReference type="KEGG" id="meh:M301_0997"/>
<dbReference type="InterPro" id="IPR036584">
    <property type="entry name" value="FliS_sf"/>
</dbReference>
<dbReference type="RefSeq" id="WP_013147697.1">
    <property type="nucleotide sequence ID" value="NC_014207.1"/>
</dbReference>
<dbReference type="OrthoDB" id="9792010at2"/>
<dbReference type="PANTHER" id="PTHR34773:SF1">
    <property type="entry name" value="FLAGELLAR SECRETION CHAPERONE FLIS"/>
    <property type="match status" value="1"/>
</dbReference>